<dbReference type="InParanoid" id="A0A395JLZ8"/>
<evidence type="ECO:0000313" key="3">
    <source>
        <dbReference type="Proteomes" id="UP000253083"/>
    </source>
</evidence>
<keyword evidence="3" id="KW-1185">Reference proteome</keyword>
<dbReference type="EMBL" id="QNRT01000002">
    <property type="protein sequence ID" value="RBP50688.1"/>
    <property type="molecule type" value="Genomic_DNA"/>
</dbReference>
<accession>A0A395JLZ8</accession>
<name>A0A395JLZ8_9GAMM</name>
<organism evidence="2 3">
    <name type="scientific">Arenicella xantha</name>
    <dbReference type="NCBI Taxonomy" id="644221"/>
    <lineage>
        <taxon>Bacteria</taxon>
        <taxon>Pseudomonadati</taxon>
        <taxon>Pseudomonadota</taxon>
        <taxon>Gammaproteobacteria</taxon>
        <taxon>Arenicellales</taxon>
        <taxon>Arenicellaceae</taxon>
        <taxon>Arenicella</taxon>
    </lineage>
</organism>
<proteinExistence type="predicted"/>
<dbReference type="AlphaFoldDB" id="A0A395JLZ8"/>
<protein>
    <recommendedName>
        <fullName evidence="4">Metal-binding protein</fullName>
    </recommendedName>
</protein>
<evidence type="ECO:0000256" key="1">
    <source>
        <dbReference type="SAM" id="SignalP"/>
    </source>
</evidence>
<comment type="caution">
    <text evidence="2">The sequence shown here is derived from an EMBL/GenBank/DDBJ whole genome shotgun (WGS) entry which is preliminary data.</text>
</comment>
<feature type="signal peptide" evidence="1">
    <location>
        <begin position="1"/>
        <end position="23"/>
    </location>
</feature>
<reference evidence="2 3" key="1">
    <citation type="submission" date="2018-06" db="EMBL/GenBank/DDBJ databases">
        <title>Genomic Encyclopedia of Type Strains, Phase IV (KMG-IV): sequencing the most valuable type-strain genomes for metagenomic binning, comparative biology and taxonomic classification.</title>
        <authorList>
            <person name="Goeker M."/>
        </authorList>
    </citation>
    <scope>NUCLEOTIDE SEQUENCE [LARGE SCALE GENOMIC DNA]</scope>
    <source>
        <strain evidence="2 3">DSM 24032</strain>
    </source>
</reference>
<gene>
    <name evidence="2" type="ORF">DFR28_10299</name>
</gene>
<dbReference type="OrthoDB" id="14727at2"/>
<sequence>MNIRIKAWIFIGLISSYTTQSMAEVSMTVYKTPSCGCCQKWVDHLTENGIQTNVIALSDLAPIKSKHGVQGRYRSCHTGLVATEYSEGKHYIFEGHIPAKYVEAFLANPPAGAFGLSVPGMPVGSPGMEVGDRLDYYQVLQLNEDGSSSVYAHVNQ</sequence>
<evidence type="ECO:0000313" key="2">
    <source>
        <dbReference type="EMBL" id="RBP50688.1"/>
    </source>
</evidence>
<dbReference type="Proteomes" id="UP000253083">
    <property type="component" value="Unassembled WGS sequence"/>
</dbReference>
<feature type="chain" id="PRO_5017325679" description="Metal-binding protein" evidence="1">
    <location>
        <begin position="24"/>
        <end position="156"/>
    </location>
</feature>
<keyword evidence="1" id="KW-0732">Signal</keyword>
<dbReference type="Pfam" id="PF04214">
    <property type="entry name" value="DUF411"/>
    <property type="match status" value="1"/>
</dbReference>
<dbReference type="InterPro" id="IPR007332">
    <property type="entry name" value="DUF411"/>
</dbReference>
<dbReference type="RefSeq" id="WP_113953530.1">
    <property type="nucleotide sequence ID" value="NZ_QNRT01000002.1"/>
</dbReference>
<evidence type="ECO:0008006" key="4">
    <source>
        <dbReference type="Google" id="ProtNLM"/>
    </source>
</evidence>